<dbReference type="AlphaFoldDB" id="A0AAQ3TJW6"/>
<proteinExistence type="predicted"/>
<protein>
    <submittedName>
        <fullName evidence="2">Uncharacterized protein</fullName>
    </submittedName>
</protein>
<name>A0AAQ3TJW6_PASNO</name>
<reference evidence="2 3" key="1">
    <citation type="submission" date="2024-02" db="EMBL/GenBank/DDBJ databases">
        <title>High-quality chromosome-scale genome assembly of Pensacola bahiagrass (Paspalum notatum Flugge var. saurae).</title>
        <authorList>
            <person name="Vega J.M."/>
            <person name="Podio M."/>
            <person name="Orjuela J."/>
            <person name="Siena L.A."/>
            <person name="Pessino S.C."/>
            <person name="Combes M.C."/>
            <person name="Mariac C."/>
            <person name="Albertini E."/>
            <person name="Pupilli F."/>
            <person name="Ortiz J.P.A."/>
            <person name="Leblanc O."/>
        </authorList>
    </citation>
    <scope>NUCLEOTIDE SEQUENCE [LARGE SCALE GENOMIC DNA]</scope>
    <source>
        <strain evidence="2">R1</strain>
        <tissue evidence="2">Leaf</tissue>
    </source>
</reference>
<accession>A0AAQ3TJW6</accession>
<feature type="compositionally biased region" description="Basic and acidic residues" evidence="1">
    <location>
        <begin position="22"/>
        <end position="45"/>
    </location>
</feature>
<evidence type="ECO:0000313" key="3">
    <source>
        <dbReference type="Proteomes" id="UP001341281"/>
    </source>
</evidence>
<evidence type="ECO:0000256" key="1">
    <source>
        <dbReference type="SAM" id="MobiDB-lite"/>
    </source>
</evidence>
<gene>
    <name evidence="2" type="ORF">U9M48_021843</name>
</gene>
<feature type="region of interest" description="Disordered" evidence="1">
    <location>
        <begin position="1"/>
        <end position="45"/>
    </location>
</feature>
<dbReference type="Proteomes" id="UP001341281">
    <property type="component" value="Chromosome 05"/>
</dbReference>
<sequence length="45" mass="4696">MAVTDSSNPEAAAGDSINPKVAAEEKAPIEIDEARQGAAQDKKRD</sequence>
<dbReference type="EMBL" id="CP144749">
    <property type="protein sequence ID" value="WVZ73552.1"/>
    <property type="molecule type" value="Genomic_DNA"/>
</dbReference>
<organism evidence="2 3">
    <name type="scientific">Paspalum notatum var. saurae</name>
    <dbReference type="NCBI Taxonomy" id="547442"/>
    <lineage>
        <taxon>Eukaryota</taxon>
        <taxon>Viridiplantae</taxon>
        <taxon>Streptophyta</taxon>
        <taxon>Embryophyta</taxon>
        <taxon>Tracheophyta</taxon>
        <taxon>Spermatophyta</taxon>
        <taxon>Magnoliopsida</taxon>
        <taxon>Liliopsida</taxon>
        <taxon>Poales</taxon>
        <taxon>Poaceae</taxon>
        <taxon>PACMAD clade</taxon>
        <taxon>Panicoideae</taxon>
        <taxon>Andropogonodae</taxon>
        <taxon>Paspaleae</taxon>
        <taxon>Paspalinae</taxon>
        <taxon>Paspalum</taxon>
    </lineage>
</organism>
<keyword evidence="3" id="KW-1185">Reference proteome</keyword>
<evidence type="ECO:0000313" key="2">
    <source>
        <dbReference type="EMBL" id="WVZ73552.1"/>
    </source>
</evidence>